<evidence type="ECO:0000313" key="2">
    <source>
        <dbReference type="Proteomes" id="UP000290433"/>
    </source>
</evidence>
<dbReference type="RefSeq" id="WP_129746507.1">
    <property type="nucleotide sequence ID" value="NZ_JUIV01000004.1"/>
</dbReference>
<sequence length="190" mass="22494">MKKIYAKEHILKCFVLILFSTYPSFSNNLKLSDFCKIEIGIKRTDAEKIIGASYQKVRSSFVYKLDYKCKMKLIYKNDKLIQMYFIDACAKEYKLDSSNKNFRPFRYQTSESVIEKITINDFCKIKLGMKRNKVLNLIGNQTGNQGSGIVWDEYQFPDKSYFKLWYNNEDKLELLKYVDSCGREYLLESK</sequence>
<comment type="caution">
    <text evidence="1">The sequence shown here is derived from an EMBL/GenBank/DDBJ whole genome shotgun (WGS) entry which is preliminary data.</text>
</comment>
<name>A0A444W097_9FLAO</name>
<accession>A0A444W097</accession>
<gene>
    <name evidence="1" type="ORF">NU08_1512</name>
</gene>
<dbReference type="AlphaFoldDB" id="A0A444W097"/>
<dbReference type="Proteomes" id="UP000290433">
    <property type="component" value="Unassembled WGS sequence"/>
</dbReference>
<evidence type="ECO:0000313" key="1">
    <source>
        <dbReference type="EMBL" id="RYJ39204.1"/>
    </source>
</evidence>
<organism evidence="1 2">
    <name type="scientific">Flavobacterium anhuiense</name>
    <dbReference type="NCBI Taxonomy" id="459526"/>
    <lineage>
        <taxon>Bacteria</taxon>
        <taxon>Pseudomonadati</taxon>
        <taxon>Bacteroidota</taxon>
        <taxon>Flavobacteriia</taxon>
        <taxon>Flavobacteriales</taxon>
        <taxon>Flavobacteriaceae</taxon>
        <taxon>Flavobacterium</taxon>
    </lineage>
</organism>
<reference evidence="1 2" key="1">
    <citation type="submission" date="2014-12" db="EMBL/GenBank/DDBJ databases">
        <title>Genome sequence of Flavobacterium anhuiense RCM74.</title>
        <authorList>
            <person name="Kim J.F."/>
            <person name="Song J.Y."/>
            <person name="Kwak M.-J."/>
            <person name="Lee S.-W."/>
        </authorList>
    </citation>
    <scope>NUCLEOTIDE SEQUENCE [LARGE SCALE GENOMIC DNA]</scope>
    <source>
        <strain evidence="1 2">RCM74</strain>
    </source>
</reference>
<proteinExistence type="predicted"/>
<dbReference type="OrthoDB" id="9985794at2"/>
<protein>
    <submittedName>
        <fullName evidence="1">Uncharacterized protein</fullName>
    </submittedName>
</protein>
<dbReference type="EMBL" id="JUIV01000004">
    <property type="protein sequence ID" value="RYJ39204.1"/>
    <property type="molecule type" value="Genomic_DNA"/>
</dbReference>